<keyword evidence="1" id="KW-0472">Membrane</keyword>
<feature type="transmembrane region" description="Helical" evidence="1">
    <location>
        <begin position="219"/>
        <end position="236"/>
    </location>
</feature>
<name>A0A7G9FU78_9FIRM</name>
<keyword evidence="1" id="KW-0812">Transmembrane</keyword>
<dbReference type="RefSeq" id="WP_118547737.1">
    <property type="nucleotide sequence ID" value="NZ_CP060633.1"/>
</dbReference>
<feature type="transmembrane region" description="Helical" evidence="1">
    <location>
        <begin position="297"/>
        <end position="317"/>
    </location>
</feature>
<dbReference type="Proteomes" id="UP000515981">
    <property type="component" value="Chromosome"/>
</dbReference>
<feature type="transmembrane region" description="Helical" evidence="1">
    <location>
        <begin position="324"/>
        <end position="343"/>
    </location>
</feature>
<feature type="transmembrane region" description="Helical" evidence="1">
    <location>
        <begin position="407"/>
        <end position="425"/>
    </location>
</feature>
<proteinExistence type="predicted"/>
<gene>
    <name evidence="2" type="ORF">H9Q77_13690</name>
</gene>
<keyword evidence="3" id="KW-1185">Reference proteome</keyword>
<sequence>MKGALEKLRKILLWKPGRVLLAVGCCGLLLLALIPLFRLTIYAVPYYDDYNFGRFARAAMEQEQSKWAAISGALDCSRTQWYAWQGTYSSIFFMTLMPAVWGEQYYFLGSVFILLLLLAGSMVFTHVILRKVFGMEKWISLAIQAVITTAQFMFIYSAQSGFYWYNGGIHYVGMHGFGLLFLSVSICLERAKGRTAKGLLFTASVLLAMITAGSNFVTALQGLWCVLTILAVSVVWEHRKKGLWLLPAIAVYIIGFGMNVAAPGNSVRAQSYIGWGYGPLESIGRSFLEAVKHIPEYTGLVVLTVMLLLVPMIWQAVKGTDYRFRYPGIVLVWSFCLYATGYTPSLYSLGHAGLSRTLNAVKITYLLLLFLNEIYWIGWLRQLLEKRAEQTTGQLTIQKWAIRSDAAAWWFYVLIGVACLVIFRASPNQAGHYSSYGAYYYVHTGEAYNFHQEYLERVAILSGPEKDVQLPAYQFRPWFLCMGEISEDADNEANRSLAMWYHKDSVTLKEKD</sequence>
<dbReference type="EMBL" id="CP060633">
    <property type="protein sequence ID" value="QNM02110.1"/>
    <property type="molecule type" value="Genomic_DNA"/>
</dbReference>
<evidence type="ECO:0000256" key="1">
    <source>
        <dbReference type="SAM" id="Phobius"/>
    </source>
</evidence>
<protein>
    <submittedName>
        <fullName evidence="2">Uncharacterized protein</fullName>
    </submittedName>
</protein>
<dbReference type="AlphaFoldDB" id="A0A7G9FU78"/>
<dbReference type="KEGG" id="ssun:H9Q77_13690"/>
<organism evidence="2 3">
    <name type="scientific">Simiaoa sunii</name>
    <dbReference type="NCBI Taxonomy" id="2763672"/>
    <lineage>
        <taxon>Bacteria</taxon>
        <taxon>Bacillati</taxon>
        <taxon>Bacillota</taxon>
        <taxon>Clostridia</taxon>
        <taxon>Lachnospirales</taxon>
        <taxon>Lachnospiraceae</taxon>
        <taxon>Simiaoa</taxon>
    </lineage>
</organism>
<feature type="transmembrane region" description="Helical" evidence="1">
    <location>
        <begin position="363"/>
        <end position="380"/>
    </location>
</feature>
<dbReference type="InterPro" id="IPR045691">
    <property type="entry name" value="DUF6056"/>
</dbReference>
<feature type="transmembrane region" description="Helical" evidence="1">
    <location>
        <begin position="243"/>
        <end position="262"/>
    </location>
</feature>
<feature type="transmembrane region" description="Helical" evidence="1">
    <location>
        <begin position="168"/>
        <end position="188"/>
    </location>
</feature>
<dbReference type="Pfam" id="PF19528">
    <property type="entry name" value="DUF6056"/>
    <property type="match status" value="1"/>
</dbReference>
<keyword evidence="1" id="KW-1133">Transmembrane helix</keyword>
<evidence type="ECO:0000313" key="3">
    <source>
        <dbReference type="Proteomes" id="UP000515981"/>
    </source>
</evidence>
<feature type="transmembrane region" description="Helical" evidence="1">
    <location>
        <begin position="138"/>
        <end position="156"/>
    </location>
</feature>
<reference evidence="2 3" key="1">
    <citation type="submission" date="2020-08" db="EMBL/GenBank/DDBJ databases">
        <authorList>
            <person name="Liu C."/>
            <person name="Sun Q."/>
        </authorList>
    </citation>
    <scope>NUCLEOTIDE SEQUENCE [LARGE SCALE GENOMIC DNA]</scope>
    <source>
        <strain evidence="2 3">NSJ-8</strain>
    </source>
</reference>
<feature type="transmembrane region" description="Helical" evidence="1">
    <location>
        <begin position="195"/>
        <end position="213"/>
    </location>
</feature>
<accession>A0A7G9FU78</accession>
<evidence type="ECO:0000313" key="2">
    <source>
        <dbReference type="EMBL" id="QNM02110.1"/>
    </source>
</evidence>
<feature type="transmembrane region" description="Helical" evidence="1">
    <location>
        <begin position="105"/>
        <end position="129"/>
    </location>
</feature>
<feature type="transmembrane region" description="Helical" evidence="1">
    <location>
        <begin position="20"/>
        <end position="44"/>
    </location>
</feature>